<comment type="caution">
    <text evidence="1">The sequence shown here is derived from an EMBL/GenBank/DDBJ whole genome shotgun (WGS) entry which is preliminary data.</text>
</comment>
<keyword evidence="2" id="KW-1185">Reference proteome</keyword>
<reference evidence="1" key="1">
    <citation type="journal article" date="2017" name="Nature">
        <title>The sunflower genome provides insights into oil metabolism, flowering and Asterid evolution.</title>
        <authorList>
            <person name="Badouin H."/>
            <person name="Gouzy J."/>
            <person name="Grassa C.J."/>
            <person name="Murat F."/>
            <person name="Staton S.E."/>
            <person name="Cottret L."/>
            <person name="Lelandais-Briere C."/>
            <person name="Owens G.L."/>
            <person name="Carrere S."/>
            <person name="Mayjonade B."/>
            <person name="Legrand L."/>
            <person name="Gill N."/>
            <person name="Kane N.C."/>
            <person name="Bowers J.E."/>
            <person name="Hubner S."/>
            <person name="Bellec A."/>
            <person name="Berard A."/>
            <person name="Berges H."/>
            <person name="Blanchet N."/>
            <person name="Boniface M.C."/>
            <person name="Brunel D."/>
            <person name="Catrice O."/>
            <person name="Chaidir N."/>
            <person name="Claudel C."/>
            <person name="Donnadieu C."/>
            <person name="Faraut T."/>
            <person name="Fievet G."/>
            <person name="Helmstetter N."/>
            <person name="King M."/>
            <person name="Knapp S.J."/>
            <person name="Lai Z."/>
            <person name="Le Paslier M.C."/>
            <person name="Lippi Y."/>
            <person name="Lorenzon L."/>
            <person name="Mandel J.R."/>
            <person name="Marage G."/>
            <person name="Marchand G."/>
            <person name="Marquand E."/>
            <person name="Bret-Mestries E."/>
            <person name="Morien E."/>
            <person name="Nambeesan S."/>
            <person name="Nguyen T."/>
            <person name="Pegot-Espagnet P."/>
            <person name="Pouilly N."/>
            <person name="Raftis F."/>
            <person name="Sallet E."/>
            <person name="Schiex T."/>
            <person name="Thomas J."/>
            <person name="Vandecasteele C."/>
            <person name="Vares D."/>
            <person name="Vear F."/>
            <person name="Vautrin S."/>
            <person name="Crespi M."/>
            <person name="Mangin B."/>
            <person name="Burke J.M."/>
            <person name="Salse J."/>
            <person name="Munos S."/>
            <person name="Vincourt P."/>
            <person name="Rieseberg L.H."/>
            <person name="Langlade N.B."/>
        </authorList>
    </citation>
    <scope>NUCLEOTIDE SEQUENCE</scope>
    <source>
        <tissue evidence="1">Leaves</tissue>
    </source>
</reference>
<reference evidence="1" key="2">
    <citation type="submission" date="2020-06" db="EMBL/GenBank/DDBJ databases">
        <title>Helianthus annuus Genome sequencing and assembly Release 2.</title>
        <authorList>
            <person name="Gouzy J."/>
            <person name="Langlade N."/>
            <person name="Munos S."/>
        </authorList>
    </citation>
    <scope>NUCLEOTIDE SEQUENCE</scope>
    <source>
        <tissue evidence="1">Leaves</tissue>
    </source>
</reference>
<gene>
    <name evidence="1" type="ORF">HanXRQr2_Chr10g0449031</name>
</gene>
<evidence type="ECO:0000313" key="2">
    <source>
        <dbReference type="Proteomes" id="UP000215914"/>
    </source>
</evidence>
<dbReference type="Gramene" id="mRNA:HanXRQr2_Chr10g0449031">
    <property type="protein sequence ID" value="CDS:HanXRQr2_Chr10g0449031.1"/>
    <property type="gene ID" value="HanXRQr2_Chr10g0449031"/>
</dbReference>
<dbReference type="EMBL" id="MNCJ02000325">
    <property type="protein sequence ID" value="KAF5787102.1"/>
    <property type="molecule type" value="Genomic_DNA"/>
</dbReference>
<organism evidence="1 2">
    <name type="scientific">Helianthus annuus</name>
    <name type="common">Common sunflower</name>
    <dbReference type="NCBI Taxonomy" id="4232"/>
    <lineage>
        <taxon>Eukaryota</taxon>
        <taxon>Viridiplantae</taxon>
        <taxon>Streptophyta</taxon>
        <taxon>Embryophyta</taxon>
        <taxon>Tracheophyta</taxon>
        <taxon>Spermatophyta</taxon>
        <taxon>Magnoliopsida</taxon>
        <taxon>eudicotyledons</taxon>
        <taxon>Gunneridae</taxon>
        <taxon>Pentapetalae</taxon>
        <taxon>asterids</taxon>
        <taxon>campanulids</taxon>
        <taxon>Asterales</taxon>
        <taxon>Asteraceae</taxon>
        <taxon>Asteroideae</taxon>
        <taxon>Heliantheae alliance</taxon>
        <taxon>Heliantheae</taxon>
        <taxon>Helianthus</taxon>
    </lineage>
</organism>
<proteinExistence type="predicted"/>
<accession>A0A9K3N4Y1</accession>
<sequence>MIKGQNWYHWPKIHDRQPSFNRSRGFRVVRVYHFYPFSLIFCLVDNNMRFTLEF</sequence>
<dbReference type="AlphaFoldDB" id="A0A9K3N4Y1"/>
<evidence type="ECO:0000313" key="1">
    <source>
        <dbReference type="EMBL" id="KAF5787102.1"/>
    </source>
</evidence>
<protein>
    <submittedName>
        <fullName evidence="1">Uncharacterized protein</fullName>
    </submittedName>
</protein>
<name>A0A9K3N4Y1_HELAN</name>
<dbReference type="Proteomes" id="UP000215914">
    <property type="component" value="Unassembled WGS sequence"/>
</dbReference>